<sequence length="249" mass="27476">MNIQNQFNKNNSSTQAPKQIEEITLTIGIKNLSPNMVSAEFLQMSGITPGDWEVAQQPIVTPNGSQITYKSGVKIIVQPGVINFVEGLGTKSISDLSFAKVAIRYIEKFSNAEYQGLSIAPKIIAPLSGDETAGKRFINEQLLKTGGWSHFQGMEPQAAVNLFYQLQGYTLAVNINPARLQQANNMVIPAVLFAGNFTYRFDGLQGGVSTLQGLMDRINGWEDNLNTFRVLVNEQFLHQAISYPQSLFN</sequence>
<keyword evidence="2" id="KW-1185">Reference proteome</keyword>
<organism evidence="1 2">
    <name type="scientific">Cyanobacterium stanieri (strain ATCC 29140 / PCC 7202)</name>
    <dbReference type="NCBI Taxonomy" id="292563"/>
    <lineage>
        <taxon>Bacteria</taxon>
        <taxon>Bacillati</taxon>
        <taxon>Cyanobacteriota</taxon>
        <taxon>Cyanophyceae</taxon>
        <taxon>Oscillatoriophycideae</taxon>
        <taxon>Chroococcales</taxon>
        <taxon>Geminocystaceae</taxon>
        <taxon>Cyanobacterium</taxon>
    </lineage>
</organism>
<protein>
    <submittedName>
        <fullName evidence="1">Uncharacterized protein</fullName>
    </submittedName>
</protein>
<dbReference type="eggNOG" id="ENOG502ZW5U">
    <property type="taxonomic scope" value="Bacteria"/>
</dbReference>
<name>K9YM32_CYASC</name>
<evidence type="ECO:0000313" key="1">
    <source>
        <dbReference type="EMBL" id="AFZ47542.1"/>
    </source>
</evidence>
<evidence type="ECO:0000313" key="2">
    <source>
        <dbReference type="Proteomes" id="UP000010483"/>
    </source>
</evidence>
<dbReference type="Proteomes" id="UP000010483">
    <property type="component" value="Chromosome"/>
</dbReference>
<dbReference type="STRING" id="292563.Cyast_1581"/>
<dbReference type="HOGENOM" id="CLU_1140918_0_0_3"/>
<reference evidence="2" key="1">
    <citation type="journal article" date="2013" name="Proc. Natl. Acad. Sci. U.S.A.">
        <title>Improving the coverage of the cyanobacterial phylum using diversity-driven genome sequencing.</title>
        <authorList>
            <person name="Shih P.M."/>
            <person name="Wu D."/>
            <person name="Latifi A."/>
            <person name="Axen S.D."/>
            <person name="Fewer D.P."/>
            <person name="Talla E."/>
            <person name="Calteau A."/>
            <person name="Cai F."/>
            <person name="Tandeau de Marsac N."/>
            <person name="Rippka R."/>
            <person name="Herdman M."/>
            <person name="Sivonen K."/>
            <person name="Coursin T."/>
            <person name="Laurent T."/>
            <person name="Goodwin L."/>
            <person name="Nolan M."/>
            <person name="Davenport K.W."/>
            <person name="Han C.S."/>
            <person name="Rubin E.M."/>
            <person name="Eisen J.A."/>
            <person name="Woyke T."/>
            <person name="Gugger M."/>
            <person name="Kerfeld C.A."/>
        </authorList>
    </citation>
    <scope>NUCLEOTIDE SEQUENCE [LARGE SCALE GENOMIC DNA]</scope>
    <source>
        <strain evidence="2">ATCC 29140 / PCC 7202</strain>
    </source>
</reference>
<dbReference type="EMBL" id="CP003940">
    <property type="protein sequence ID" value="AFZ47542.1"/>
    <property type="molecule type" value="Genomic_DNA"/>
</dbReference>
<dbReference type="AlphaFoldDB" id="K9YM32"/>
<proteinExistence type="predicted"/>
<dbReference type="KEGG" id="csn:Cyast_1581"/>
<dbReference type="BioCyc" id="CSTA292563:G1353-1591-MONOMER"/>
<dbReference type="PATRIC" id="fig|292563.3.peg.1650"/>
<gene>
    <name evidence="1" type="ordered locus">Cyast_1581</name>
</gene>
<accession>K9YM32</accession>